<keyword evidence="3 6" id="KW-0479">Metal-binding</keyword>
<protein>
    <recommendedName>
        <fullName evidence="8">Cytochrome c domain-containing protein</fullName>
    </recommendedName>
</protein>
<keyword evidence="4" id="KW-0249">Electron transport</keyword>
<feature type="signal peptide" evidence="7">
    <location>
        <begin position="1"/>
        <end position="17"/>
    </location>
</feature>
<dbReference type="PANTHER" id="PTHR40942:SF4">
    <property type="entry name" value="CYTOCHROME C5"/>
    <property type="match status" value="1"/>
</dbReference>
<evidence type="ECO:0000256" key="2">
    <source>
        <dbReference type="ARBA" id="ARBA00022617"/>
    </source>
</evidence>
<dbReference type="RefSeq" id="WP_147391115.1">
    <property type="nucleotide sequence ID" value="NZ_AQHF01000030.1"/>
</dbReference>
<dbReference type="AlphaFoldDB" id="A0A8I0MZG1"/>
<dbReference type="SUPFAM" id="SSF46626">
    <property type="entry name" value="Cytochrome c"/>
    <property type="match status" value="1"/>
</dbReference>
<evidence type="ECO:0000256" key="6">
    <source>
        <dbReference type="PROSITE-ProRule" id="PRU00433"/>
    </source>
</evidence>
<evidence type="ECO:0000256" key="1">
    <source>
        <dbReference type="ARBA" id="ARBA00022448"/>
    </source>
</evidence>
<dbReference type="InterPro" id="IPR009056">
    <property type="entry name" value="Cyt_c-like_dom"/>
</dbReference>
<dbReference type="GO" id="GO:0009055">
    <property type="term" value="F:electron transfer activity"/>
    <property type="evidence" value="ECO:0007669"/>
    <property type="project" value="InterPro"/>
</dbReference>
<dbReference type="GO" id="GO:0005506">
    <property type="term" value="F:iron ion binding"/>
    <property type="evidence" value="ECO:0007669"/>
    <property type="project" value="InterPro"/>
</dbReference>
<dbReference type="PRINTS" id="PR00607">
    <property type="entry name" value="CYTCHROMECIE"/>
</dbReference>
<evidence type="ECO:0000256" key="4">
    <source>
        <dbReference type="ARBA" id="ARBA00022982"/>
    </source>
</evidence>
<evidence type="ECO:0000313" key="10">
    <source>
        <dbReference type="Proteomes" id="UP000660708"/>
    </source>
</evidence>
<feature type="chain" id="PRO_5034261333" description="Cytochrome c domain-containing protein" evidence="7">
    <location>
        <begin position="18"/>
        <end position="130"/>
    </location>
</feature>
<dbReference type="PANTHER" id="PTHR40942">
    <property type="match status" value="1"/>
</dbReference>
<name>A0A8I0MZG1_9GAMM</name>
<keyword evidence="5 6" id="KW-0408">Iron</keyword>
<dbReference type="PROSITE" id="PS51007">
    <property type="entry name" value="CYTC"/>
    <property type="match status" value="1"/>
</dbReference>
<dbReference type="InterPro" id="IPR002323">
    <property type="entry name" value="Cyt_CIE"/>
</dbReference>
<comment type="caution">
    <text evidence="9">The sequence shown here is derived from an EMBL/GenBank/DDBJ whole genome shotgun (WGS) entry which is preliminary data.</text>
</comment>
<organism evidence="9 10">
    <name type="scientific">Pseudoalteromonas peptidolytica F12-50-A1</name>
    <dbReference type="NCBI Taxonomy" id="1315280"/>
    <lineage>
        <taxon>Bacteria</taxon>
        <taxon>Pseudomonadati</taxon>
        <taxon>Pseudomonadota</taxon>
        <taxon>Gammaproteobacteria</taxon>
        <taxon>Alteromonadales</taxon>
        <taxon>Pseudoalteromonadaceae</taxon>
        <taxon>Pseudoalteromonas</taxon>
    </lineage>
</organism>
<keyword evidence="2 6" id="KW-0349">Heme</keyword>
<accession>A0A8I0MZG1</accession>
<dbReference type="GO" id="GO:0020037">
    <property type="term" value="F:heme binding"/>
    <property type="evidence" value="ECO:0007669"/>
    <property type="project" value="InterPro"/>
</dbReference>
<dbReference type="Proteomes" id="UP000660708">
    <property type="component" value="Unassembled WGS sequence"/>
</dbReference>
<keyword evidence="10" id="KW-1185">Reference proteome</keyword>
<keyword evidence="1" id="KW-0813">Transport</keyword>
<feature type="domain" description="Cytochrome c" evidence="8">
    <location>
        <begin position="53"/>
        <end position="130"/>
    </location>
</feature>
<evidence type="ECO:0000313" key="9">
    <source>
        <dbReference type="EMBL" id="MBE0348162.1"/>
    </source>
</evidence>
<dbReference type="Gene3D" id="1.10.760.10">
    <property type="entry name" value="Cytochrome c-like domain"/>
    <property type="match status" value="1"/>
</dbReference>
<keyword evidence="7" id="KW-0732">Signal</keyword>
<sequence length="130" mass="13455">MKKLSAALLLLSTAAVAQPYDNSLTEEAIKQRLQPIGSVYLAGAESAAAAVPAGPRSGEQVYQASCFACHGTGALGAPKTADDWAARLAKGSEVLLDHAINGFNAMPPRGTCMDCSDDEIAAAIEFMTKN</sequence>
<evidence type="ECO:0000256" key="7">
    <source>
        <dbReference type="SAM" id="SignalP"/>
    </source>
</evidence>
<reference evidence="9 10" key="1">
    <citation type="submission" date="2015-06" db="EMBL/GenBank/DDBJ databases">
        <title>Genome sequence of Pseudoalteromonas peptidolytica.</title>
        <authorList>
            <person name="Xie B.-B."/>
            <person name="Rong J.-C."/>
            <person name="Qin Q.-L."/>
            <person name="Zhang Y.-Z."/>
        </authorList>
    </citation>
    <scope>NUCLEOTIDE SEQUENCE [LARGE SCALE GENOMIC DNA]</scope>
    <source>
        <strain evidence="9 10">F12-50-A1</strain>
    </source>
</reference>
<gene>
    <name evidence="9" type="ORF">PPEP_a3282</name>
</gene>
<proteinExistence type="predicted"/>
<evidence type="ECO:0000256" key="5">
    <source>
        <dbReference type="ARBA" id="ARBA00023004"/>
    </source>
</evidence>
<dbReference type="Pfam" id="PF13442">
    <property type="entry name" value="Cytochrome_CBB3"/>
    <property type="match status" value="1"/>
</dbReference>
<evidence type="ECO:0000259" key="8">
    <source>
        <dbReference type="PROSITE" id="PS51007"/>
    </source>
</evidence>
<dbReference type="InterPro" id="IPR036909">
    <property type="entry name" value="Cyt_c-like_dom_sf"/>
</dbReference>
<dbReference type="EMBL" id="AQHF01000030">
    <property type="protein sequence ID" value="MBE0348162.1"/>
    <property type="molecule type" value="Genomic_DNA"/>
</dbReference>
<evidence type="ECO:0000256" key="3">
    <source>
        <dbReference type="ARBA" id="ARBA00022723"/>
    </source>
</evidence>